<dbReference type="EMBL" id="VOIH02000001">
    <property type="protein sequence ID" value="KAF3457907.1"/>
    <property type="molecule type" value="Genomic_DNA"/>
</dbReference>
<protein>
    <recommendedName>
        <fullName evidence="5">Disease resistance protein</fullName>
    </recommendedName>
</protein>
<dbReference type="PANTHER" id="PTHR33463:SF198">
    <property type="entry name" value="RPP4C3"/>
    <property type="match status" value="1"/>
</dbReference>
<evidence type="ECO:0000256" key="1">
    <source>
        <dbReference type="ARBA" id="ARBA00022821"/>
    </source>
</evidence>
<dbReference type="OrthoDB" id="1750315at2759"/>
<keyword evidence="4" id="KW-1185">Reference proteome</keyword>
<keyword evidence="1" id="KW-0611">Plant defense</keyword>
<organism evidence="3 4">
    <name type="scientific">Rhamnella rubrinervis</name>
    <dbReference type="NCBI Taxonomy" id="2594499"/>
    <lineage>
        <taxon>Eukaryota</taxon>
        <taxon>Viridiplantae</taxon>
        <taxon>Streptophyta</taxon>
        <taxon>Embryophyta</taxon>
        <taxon>Tracheophyta</taxon>
        <taxon>Spermatophyta</taxon>
        <taxon>Magnoliopsida</taxon>
        <taxon>eudicotyledons</taxon>
        <taxon>Gunneridae</taxon>
        <taxon>Pentapetalae</taxon>
        <taxon>rosids</taxon>
        <taxon>fabids</taxon>
        <taxon>Rosales</taxon>
        <taxon>Rhamnaceae</taxon>
        <taxon>rhamnoid group</taxon>
        <taxon>Rhamneae</taxon>
        <taxon>Rhamnella</taxon>
    </lineage>
</organism>
<evidence type="ECO:0000256" key="2">
    <source>
        <dbReference type="SAM" id="Coils"/>
    </source>
</evidence>
<gene>
    <name evidence="3" type="ORF">FNV43_RR02567</name>
</gene>
<name>A0A8K0HRP4_9ROSA</name>
<sequence length="298" mass="33779">MEAYLIGTAANITSKILEYSVEPLRRQLGYLFSYGSNVNNLRSKIQDLEDTKASLQRTIDQATRRGEEITEPVTKWLADANNIYETVGEFLNDGEGQLAKTSFIVMHIAMLLHNFYVSMMMVPFPSLESLELGNLNFEGIWLETSLSQLEHLEVQDCGNMEEILVVNSDDQLAQVDLFPKLKHLKLGYRSYESESCDGRQGSRSDIHDHQSNSASAATTFFNPKVIGFPSLETLYLKEVNMERLKYLFPLAIAQCLVQLQDLEVRECRDMEEAYALFFTDCSLAQNALQKFQVVGDAD</sequence>
<dbReference type="SUPFAM" id="SSF52047">
    <property type="entry name" value="RNI-like"/>
    <property type="match status" value="1"/>
</dbReference>
<dbReference type="InterPro" id="IPR032675">
    <property type="entry name" value="LRR_dom_sf"/>
</dbReference>
<feature type="coiled-coil region" evidence="2">
    <location>
        <begin position="38"/>
        <end position="65"/>
    </location>
</feature>
<dbReference type="Proteomes" id="UP000796880">
    <property type="component" value="Unassembled WGS sequence"/>
</dbReference>
<evidence type="ECO:0000313" key="3">
    <source>
        <dbReference type="EMBL" id="KAF3457907.1"/>
    </source>
</evidence>
<proteinExistence type="predicted"/>
<evidence type="ECO:0000313" key="4">
    <source>
        <dbReference type="Proteomes" id="UP000796880"/>
    </source>
</evidence>
<dbReference type="PANTHER" id="PTHR33463">
    <property type="entry name" value="NB-ARC DOMAIN-CONTAINING PROTEIN-RELATED"/>
    <property type="match status" value="1"/>
</dbReference>
<reference evidence="3" key="1">
    <citation type="submission" date="2020-03" db="EMBL/GenBank/DDBJ databases">
        <title>A high-quality chromosome-level genome assembly of a woody plant with both climbing and erect habits, Rhamnella rubrinervis.</title>
        <authorList>
            <person name="Lu Z."/>
            <person name="Yang Y."/>
            <person name="Zhu X."/>
            <person name="Sun Y."/>
        </authorList>
    </citation>
    <scope>NUCLEOTIDE SEQUENCE</scope>
    <source>
        <strain evidence="3">BYM</strain>
        <tissue evidence="3">Leaf</tissue>
    </source>
</reference>
<evidence type="ECO:0008006" key="5">
    <source>
        <dbReference type="Google" id="ProtNLM"/>
    </source>
</evidence>
<accession>A0A8K0HRP4</accession>
<dbReference type="AlphaFoldDB" id="A0A8K0HRP4"/>
<dbReference type="Gene3D" id="3.80.10.10">
    <property type="entry name" value="Ribonuclease Inhibitor"/>
    <property type="match status" value="1"/>
</dbReference>
<keyword evidence="2" id="KW-0175">Coiled coil</keyword>
<comment type="caution">
    <text evidence="3">The sequence shown here is derived from an EMBL/GenBank/DDBJ whole genome shotgun (WGS) entry which is preliminary data.</text>
</comment>
<dbReference type="InterPro" id="IPR050905">
    <property type="entry name" value="Plant_NBS-LRR"/>
</dbReference>